<evidence type="ECO:0000313" key="3">
    <source>
        <dbReference type="Proteomes" id="UP000608450"/>
    </source>
</evidence>
<evidence type="ECO:0008006" key="4">
    <source>
        <dbReference type="Google" id="ProtNLM"/>
    </source>
</evidence>
<evidence type="ECO:0000256" key="1">
    <source>
        <dbReference type="SAM" id="MobiDB-lite"/>
    </source>
</evidence>
<protein>
    <recommendedName>
        <fullName evidence="4">Glycogen branching protein</fullName>
    </recommendedName>
</protein>
<name>A0ABS0KRR8_PSENT</name>
<reference evidence="2 3" key="1">
    <citation type="submission" date="2020-11" db="EMBL/GenBank/DDBJ databases">
        <title>Enhanced detection system for hospital associated transmission using whole genome sequencing surveillance.</title>
        <authorList>
            <person name="Harrison L.H."/>
            <person name="Van Tyne D."/>
            <person name="Marsh J.W."/>
            <person name="Griffith M.P."/>
            <person name="Snyder D.J."/>
            <person name="Cooper V.S."/>
            <person name="Mustapha M."/>
        </authorList>
    </citation>
    <scope>NUCLEOTIDE SEQUENCE [LARGE SCALE GENOMIC DNA]</scope>
    <source>
        <strain evidence="2 3">PSA00705</strain>
    </source>
</reference>
<keyword evidence="3" id="KW-1185">Reference proteome</keyword>
<comment type="caution">
    <text evidence="2">The sequence shown here is derived from an EMBL/GenBank/DDBJ whole genome shotgun (WGS) entry which is preliminary data.</text>
</comment>
<dbReference type="EMBL" id="JADTFC010000063">
    <property type="protein sequence ID" value="MBG6290045.1"/>
    <property type="molecule type" value="Genomic_DNA"/>
</dbReference>
<dbReference type="Proteomes" id="UP000608450">
    <property type="component" value="Unassembled WGS sequence"/>
</dbReference>
<gene>
    <name evidence="2" type="ORF">I5I61_21530</name>
</gene>
<sequence length="72" mass="7428">MAKITITQAFNYQLGATTKHYPVSKGAVEVPDEVAAHARARGFTEQKDAAKATQAAPAPATQAVEGTGSTKA</sequence>
<proteinExistence type="predicted"/>
<accession>A0ABS0KRR8</accession>
<evidence type="ECO:0000313" key="2">
    <source>
        <dbReference type="EMBL" id="MBG6290045.1"/>
    </source>
</evidence>
<organism evidence="2 3">
    <name type="scientific">Pseudomonas nitroreducens</name>
    <dbReference type="NCBI Taxonomy" id="46680"/>
    <lineage>
        <taxon>Bacteria</taxon>
        <taxon>Pseudomonadati</taxon>
        <taxon>Pseudomonadota</taxon>
        <taxon>Gammaproteobacteria</taxon>
        <taxon>Pseudomonadales</taxon>
        <taxon>Pseudomonadaceae</taxon>
        <taxon>Pseudomonas</taxon>
    </lineage>
</organism>
<feature type="region of interest" description="Disordered" evidence="1">
    <location>
        <begin position="45"/>
        <end position="72"/>
    </location>
</feature>
<feature type="compositionally biased region" description="Low complexity" evidence="1">
    <location>
        <begin position="51"/>
        <end position="63"/>
    </location>
</feature>
<dbReference type="RefSeq" id="WP_196913272.1">
    <property type="nucleotide sequence ID" value="NZ_JADTFC010000063.1"/>
</dbReference>